<evidence type="ECO:0000313" key="4">
    <source>
        <dbReference type="Proteomes" id="UP000051634"/>
    </source>
</evidence>
<name>A0A0T5YTC6_9GAMM</name>
<dbReference type="Proteomes" id="UP000051634">
    <property type="component" value="Unassembled WGS sequence"/>
</dbReference>
<comment type="caution">
    <text evidence="1">The sequence shown here is derived from an EMBL/GenBank/DDBJ whole genome shotgun (WGS) entry which is preliminary data.</text>
</comment>
<proteinExistence type="predicted"/>
<dbReference type="PATRIC" id="fig|54398.3.peg.140"/>
<dbReference type="InterPro" id="IPR005358">
    <property type="entry name" value="Puta_zinc/iron-chelating_dom"/>
</dbReference>
<sequence length="120" mass="13996">MDDKCGRCSGSKCCSYTTEALGVAPRSKVDFEHLLWQVSHQGVEVYKDEDGWFLLFQARCEHIQPNGACGIYAERPQICRDYSNDWCELDAPAEAGFELHFRNYRELLDYCKKRFKTWGR</sequence>
<evidence type="ECO:0000313" key="2">
    <source>
        <dbReference type="EMBL" id="KRT57441.1"/>
    </source>
</evidence>
<dbReference type="EMBL" id="LMXI01000538">
    <property type="protein sequence ID" value="KRT57441.1"/>
    <property type="molecule type" value="Genomic_DNA"/>
</dbReference>
<dbReference type="STRING" id="54398.Ga0074115_101136"/>
<gene>
    <name evidence="1" type="ORF">Ga0074115_101136</name>
    <name evidence="2" type="ORF">Ga0076813_11561</name>
</gene>
<organism evidence="1 4">
    <name type="scientific">endosymbiont of Ridgeia piscesae</name>
    <dbReference type="NCBI Taxonomy" id="54398"/>
    <lineage>
        <taxon>Bacteria</taxon>
        <taxon>Pseudomonadati</taxon>
        <taxon>Pseudomonadota</taxon>
        <taxon>Gammaproteobacteria</taxon>
        <taxon>sulfur-oxidizing symbionts</taxon>
    </lineage>
</organism>
<dbReference type="RefSeq" id="WP_057955067.1">
    <property type="nucleotide sequence ID" value="NZ_KQ556868.1"/>
</dbReference>
<dbReference type="Proteomes" id="UP000051276">
    <property type="component" value="Unassembled WGS sequence"/>
</dbReference>
<evidence type="ECO:0000313" key="1">
    <source>
        <dbReference type="EMBL" id="KRT53801.1"/>
    </source>
</evidence>
<protein>
    <submittedName>
        <fullName evidence="1">Putative zinc-or iron-chelating domain</fullName>
    </submittedName>
</protein>
<dbReference type="Pfam" id="PF03692">
    <property type="entry name" value="CxxCxxCC"/>
    <property type="match status" value="1"/>
</dbReference>
<accession>A0A0T5YTC6</accession>
<keyword evidence="4" id="KW-1185">Reference proteome</keyword>
<dbReference type="AlphaFoldDB" id="A0A0T5YTC6"/>
<dbReference type="EMBL" id="LDXT01000095">
    <property type="protein sequence ID" value="KRT53801.1"/>
    <property type="molecule type" value="Genomic_DNA"/>
</dbReference>
<dbReference type="OrthoDB" id="71604at2"/>
<reference evidence="3 4" key="1">
    <citation type="submission" date="2015-11" db="EMBL/GenBank/DDBJ databases">
        <title>The genome of Candidatus Endoriftia persephone in Ridgeia piscesae and population structure of the North Eastern Pacific vestimentiferan symbionts.</title>
        <authorList>
            <person name="Perez M."/>
            <person name="Juniper K.S."/>
        </authorList>
    </citation>
    <scope>NUCLEOTIDE SEQUENCE [LARGE SCALE GENOMIC DNA]</scope>
    <source>
        <strain evidence="2">Ind10</strain>
        <strain evidence="1">Ind11</strain>
    </source>
</reference>
<evidence type="ECO:0000313" key="3">
    <source>
        <dbReference type="Proteomes" id="UP000051276"/>
    </source>
</evidence>